<gene>
    <name evidence="2" type="ORF">KO481_06850</name>
</gene>
<dbReference type="EMBL" id="JAHKNI010000002">
    <property type="protein sequence ID" value="MBU3061237.1"/>
    <property type="molecule type" value="Genomic_DNA"/>
</dbReference>
<protein>
    <submittedName>
        <fullName evidence="2">Uncharacterized protein</fullName>
    </submittedName>
</protein>
<dbReference type="Pfam" id="PF19455">
    <property type="entry name" value="DUF5993"/>
    <property type="match status" value="1"/>
</dbReference>
<evidence type="ECO:0000313" key="3">
    <source>
        <dbReference type="Proteomes" id="UP000733379"/>
    </source>
</evidence>
<keyword evidence="1" id="KW-0812">Transmembrane</keyword>
<proteinExistence type="predicted"/>
<name>A0ABS6AT80_9NOCA</name>
<feature type="transmembrane region" description="Helical" evidence="1">
    <location>
        <begin position="28"/>
        <end position="52"/>
    </location>
</feature>
<evidence type="ECO:0000313" key="2">
    <source>
        <dbReference type="EMBL" id="MBU3061237.1"/>
    </source>
</evidence>
<sequence>MDTLLFAGLLATVAVMYRQQSRRVVLGAWWIVLVLTCLLLWHHITGGLGLGLTW</sequence>
<dbReference type="RefSeq" id="WP_215916149.1">
    <property type="nucleotide sequence ID" value="NZ_JAHKNI010000002.1"/>
</dbReference>
<dbReference type="Proteomes" id="UP000733379">
    <property type="component" value="Unassembled WGS sequence"/>
</dbReference>
<dbReference type="InterPro" id="IPR046035">
    <property type="entry name" value="DUF5993"/>
</dbReference>
<reference evidence="2 3" key="1">
    <citation type="submission" date="2021-06" db="EMBL/GenBank/DDBJ databases">
        <title>Actinomycetes sequencing.</title>
        <authorList>
            <person name="Shan Q."/>
        </authorList>
    </citation>
    <scope>NUCLEOTIDE SEQUENCE [LARGE SCALE GENOMIC DNA]</scope>
    <source>
        <strain evidence="2 3">NEAU-G5</strain>
    </source>
</reference>
<keyword evidence="1" id="KW-1133">Transmembrane helix</keyword>
<organism evidence="2 3">
    <name type="scientific">Nocardia albiluteola</name>
    <dbReference type="NCBI Taxonomy" id="2842303"/>
    <lineage>
        <taxon>Bacteria</taxon>
        <taxon>Bacillati</taxon>
        <taxon>Actinomycetota</taxon>
        <taxon>Actinomycetes</taxon>
        <taxon>Mycobacteriales</taxon>
        <taxon>Nocardiaceae</taxon>
        <taxon>Nocardia</taxon>
    </lineage>
</organism>
<evidence type="ECO:0000256" key="1">
    <source>
        <dbReference type="SAM" id="Phobius"/>
    </source>
</evidence>
<accession>A0ABS6AT80</accession>
<keyword evidence="3" id="KW-1185">Reference proteome</keyword>
<comment type="caution">
    <text evidence="2">The sequence shown here is derived from an EMBL/GenBank/DDBJ whole genome shotgun (WGS) entry which is preliminary data.</text>
</comment>
<keyword evidence="1" id="KW-0472">Membrane</keyword>